<keyword evidence="17" id="KW-0808">Transferase</keyword>
<dbReference type="GO" id="GO:0006310">
    <property type="term" value="P:DNA recombination"/>
    <property type="evidence" value="ECO:0007669"/>
    <property type="project" value="UniProtKB-KW"/>
</dbReference>
<evidence type="ECO:0000256" key="21">
    <source>
        <dbReference type="ARBA" id="ARBA00048173"/>
    </source>
</evidence>
<evidence type="ECO:0000256" key="2">
    <source>
        <dbReference type="ARBA" id="ARBA00022578"/>
    </source>
</evidence>
<evidence type="ECO:0000256" key="6">
    <source>
        <dbReference type="ARBA" id="ARBA00022722"/>
    </source>
</evidence>
<feature type="compositionally biased region" description="Polar residues" evidence="23">
    <location>
        <begin position="755"/>
        <end position="764"/>
    </location>
</feature>
<keyword evidence="19" id="KW-0233">DNA recombination</keyword>
<protein>
    <recommendedName>
        <fullName evidence="24">Integrase catalytic domain-containing protein</fullName>
    </recommendedName>
</protein>
<feature type="region of interest" description="Disordered" evidence="23">
    <location>
        <begin position="731"/>
        <end position="774"/>
    </location>
</feature>
<evidence type="ECO:0000256" key="4">
    <source>
        <dbReference type="ARBA" id="ARBA00022670"/>
    </source>
</evidence>
<dbReference type="PROSITE" id="PS50994">
    <property type="entry name" value="INTEGRASE"/>
    <property type="match status" value="1"/>
</dbReference>
<dbReference type="Pfam" id="PF07727">
    <property type="entry name" value="RVT_2"/>
    <property type="match status" value="1"/>
</dbReference>
<dbReference type="GO" id="GO:0003887">
    <property type="term" value="F:DNA-directed DNA polymerase activity"/>
    <property type="evidence" value="ECO:0007669"/>
    <property type="project" value="UniProtKB-KW"/>
</dbReference>
<evidence type="ECO:0000256" key="17">
    <source>
        <dbReference type="ARBA" id="ARBA00022932"/>
    </source>
</evidence>
<dbReference type="EMBL" id="PGCI01000002">
    <property type="protein sequence ID" value="PLW52006.1"/>
    <property type="molecule type" value="Genomic_DNA"/>
</dbReference>
<gene>
    <name evidence="25" type="ORF">PCASD_02158</name>
</gene>
<evidence type="ECO:0000256" key="14">
    <source>
        <dbReference type="ARBA" id="ARBA00022884"/>
    </source>
</evidence>
<comment type="function">
    <text evidence="1">The aspartyl protease (PR) mediates the proteolytic cleavages of the Gag and Gag-Pol polyproteins after assembly of the VLP.</text>
</comment>
<keyword evidence="18" id="KW-0917">Virion maturation</keyword>
<dbReference type="Pfam" id="PF22936">
    <property type="entry name" value="Pol_BBD"/>
    <property type="match status" value="1"/>
</dbReference>
<dbReference type="InterPro" id="IPR012337">
    <property type="entry name" value="RNaseH-like_sf"/>
</dbReference>
<dbReference type="InterPro" id="IPR039537">
    <property type="entry name" value="Retrotran_Ty1/copia-like"/>
</dbReference>
<dbReference type="GO" id="GO:0003964">
    <property type="term" value="F:RNA-directed DNA polymerase activity"/>
    <property type="evidence" value="ECO:0007669"/>
    <property type="project" value="UniProtKB-KW"/>
</dbReference>
<keyword evidence="16" id="KW-0695">RNA-directed DNA polymerase</keyword>
<evidence type="ECO:0000256" key="3">
    <source>
        <dbReference type="ARBA" id="ARBA00022612"/>
    </source>
</evidence>
<evidence type="ECO:0000256" key="23">
    <source>
        <dbReference type="SAM" id="MobiDB-lite"/>
    </source>
</evidence>
<keyword evidence="12" id="KW-0067">ATP-binding</keyword>
<keyword evidence="2" id="KW-0815">Transposition</keyword>
<keyword evidence="15" id="KW-0229">DNA integration</keyword>
<keyword evidence="10" id="KW-0255">Endonuclease</keyword>
<dbReference type="GO" id="GO:0005524">
    <property type="term" value="F:ATP binding"/>
    <property type="evidence" value="ECO:0007669"/>
    <property type="project" value="UniProtKB-KW"/>
</dbReference>
<dbReference type="InterPro" id="IPR054722">
    <property type="entry name" value="PolX-like_BBD"/>
</dbReference>
<keyword evidence="20" id="KW-0511">Multifunctional enzyme</keyword>
<evidence type="ECO:0000256" key="1">
    <source>
        <dbReference type="ARBA" id="ARBA00002180"/>
    </source>
</evidence>
<evidence type="ECO:0000256" key="19">
    <source>
        <dbReference type="ARBA" id="ARBA00023172"/>
    </source>
</evidence>
<evidence type="ECO:0000256" key="15">
    <source>
        <dbReference type="ARBA" id="ARBA00022908"/>
    </source>
</evidence>
<evidence type="ECO:0000256" key="9">
    <source>
        <dbReference type="ARBA" id="ARBA00022750"/>
    </source>
</evidence>
<keyword evidence="17" id="KW-0239">DNA-directed DNA polymerase</keyword>
<keyword evidence="13" id="KW-0460">Magnesium</keyword>
<feature type="compositionally biased region" description="Basic and acidic residues" evidence="23">
    <location>
        <begin position="231"/>
        <end position="240"/>
    </location>
</feature>
<dbReference type="GO" id="GO:0006508">
    <property type="term" value="P:proteolysis"/>
    <property type="evidence" value="ECO:0007669"/>
    <property type="project" value="UniProtKB-KW"/>
</dbReference>
<dbReference type="InterPro" id="IPR001584">
    <property type="entry name" value="Integrase_cat-core"/>
</dbReference>
<dbReference type="PANTHER" id="PTHR42648:SF11">
    <property type="entry name" value="TRANSPOSON TY4-P GAG-POL POLYPROTEIN"/>
    <property type="match status" value="1"/>
</dbReference>
<evidence type="ECO:0000256" key="10">
    <source>
        <dbReference type="ARBA" id="ARBA00022759"/>
    </source>
</evidence>
<evidence type="ECO:0000256" key="8">
    <source>
        <dbReference type="ARBA" id="ARBA00022741"/>
    </source>
</evidence>
<reference evidence="25 26" key="1">
    <citation type="submission" date="2017-11" db="EMBL/GenBank/DDBJ databases">
        <title>De novo assembly and phasing of dikaryotic genomes from two isolates of Puccinia coronata f. sp. avenae, the causal agent of oat crown rust.</title>
        <authorList>
            <person name="Miller M.E."/>
            <person name="Zhang Y."/>
            <person name="Omidvar V."/>
            <person name="Sperschneider J."/>
            <person name="Schwessinger B."/>
            <person name="Raley C."/>
            <person name="Palmer J.M."/>
            <person name="Garnica D."/>
            <person name="Upadhyaya N."/>
            <person name="Rathjen J."/>
            <person name="Taylor J.M."/>
            <person name="Park R.F."/>
            <person name="Dodds P.N."/>
            <person name="Hirsch C.D."/>
            <person name="Kianian S.F."/>
            <person name="Figueroa M."/>
        </authorList>
    </citation>
    <scope>NUCLEOTIDE SEQUENCE [LARGE SCALE GENOMIC DNA]</scope>
    <source>
        <strain evidence="25">12SD80</strain>
    </source>
</reference>
<evidence type="ECO:0000256" key="13">
    <source>
        <dbReference type="ARBA" id="ARBA00022842"/>
    </source>
</evidence>
<comment type="catalytic activity">
    <reaction evidence="21">
        <text>DNA(n) + a 2'-deoxyribonucleoside 5'-triphosphate = DNA(n+1) + diphosphate</text>
        <dbReference type="Rhea" id="RHEA:22508"/>
        <dbReference type="Rhea" id="RHEA-COMP:17339"/>
        <dbReference type="Rhea" id="RHEA-COMP:17340"/>
        <dbReference type="ChEBI" id="CHEBI:33019"/>
        <dbReference type="ChEBI" id="CHEBI:61560"/>
        <dbReference type="ChEBI" id="CHEBI:173112"/>
        <dbReference type="EC" id="2.7.7.49"/>
    </reaction>
</comment>
<dbReference type="InterPro" id="IPR013103">
    <property type="entry name" value="RVT_2"/>
</dbReference>
<evidence type="ECO:0000259" key="24">
    <source>
        <dbReference type="PROSITE" id="PS50994"/>
    </source>
</evidence>
<proteinExistence type="predicted"/>
<keyword evidence="3" id="KW-1188">Viral release from host cell</keyword>
<evidence type="ECO:0000256" key="11">
    <source>
        <dbReference type="ARBA" id="ARBA00022801"/>
    </source>
</evidence>
<dbReference type="SUPFAM" id="SSF53098">
    <property type="entry name" value="Ribonuclease H-like"/>
    <property type="match status" value="1"/>
</dbReference>
<dbReference type="PANTHER" id="PTHR42648">
    <property type="entry name" value="TRANSPOSASE, PUTATIVE-RELATED"/>
    <property type="match status" value="1"/>
</dbReference>
<evidence type="ECO:0000256" key="20">
    <source>
        <dbReference type="ARBA" id="ARBA00023268"/>
    </source>
</evidence>
<dbReference type="Pfam" id="PF25597">
    <property type="entry name" value="SH3_retrovirus"/>
    <property type="match status" value="1"/>
</dbReference>
<keyword evidence="8" id="KW-0547">Nucleotide-binding</keyword>
<comment type="caution">
    <text evidence="25">The sequence shown here is derived from an EMBL/GenBank/DDBJ whole genome shotgun (WGS) entry which is preliminary data.</text>
</comment>
<dbReference type="GO" id="GO:0046872">
    <property type="term" value="F:metal ion binding"/>
    <property type="evidence" value="ECO:0007669"/>
    <property type="project" value="UniProtKB-KW"/>
</dbReference>
<dbReference type="CDD" id="cd09272">
    <property type="entry name" value="RNase_HI_RT_Ty1"/>
    <property type="match status" value="1"/>
</dbReference>
<evidence type="ECO:0000256" key="22">
    <source>
        <dbReference type="ARBA" id="ARBA00049244"/>
    </source>
</evidence>
<dbReference type="GO" id="GO:0005634">
    <property type="term" value="C:nucleus"/>
    <property type="evidence" value="ECO:0007669"/>
    <property type="project" value="UniProtKB-ARBA"/>
</dbReference>
<dbReference type="InterPro" id="IPR043502">
    <property type="entry name" value="DNA/RNA_pol_sf"/>
</dbReference>
<dbReference type="GO" id="GO:0004519">
    <property type="term" value="F:endonuclease activity"/>
    <property type="evidence" value="ECO:0007669"/>
    <property type="project" value="UniProtKB-KW"/>
</dbReference>
<dbReference type="Pfam" id="PF14223">
    <property type="entry name" value="Retrotran_gag_2"/>
    <property type="match status" value="1"/>
</dbReference>
<keyword evidence="7" id="KW-0479">Metal-binding</keyword>
<keyword evidence="5" id="KW-0548">Nucleotidyltransferase</keyword>
<feature type="domain" description="Integrase catalytic" evidence="24">
    <location>
        <begin position="470"/>
        <end position="647"/>
    </location>
</feature>
<keyword evidence="14" id="KW-0694">RNA-binding</keyword>
<evidence type="ECO:0000256" key="5">
    <source>
        <dbReference type="ARBA" id="ARBA00022695"/>
    </source>
</evidence>
<dbReference type="GO" id="GO:0015074">
    <property type="term" value="P:DNA integration"/>
    <property type="evidence" value="ECO:0007669"/>
    <property type="project" value="UniProtKB-KW"/>
</dbReference>
<keyword evidence="9" id="KW-0064">Aspartyl protease</keyword>
<dbReference type="InterPro" id="IPR036397">
    <property type="entry name" value="RNaseH_sf"/>
</dbReference>
<evidence type="ECO:0000256" key="18">
    <source>
        <dbReference type="ARBA" id="ARBA00023113"/>
    </source>
</evidence>
<keyword evidence="4" id="KW-0645">Protease</keyword>
<dbReference type="GO" id="GO:0003723">
    <property type="term" value="F:RNA binding"/>
    <property type="evidence" value="ECO:0007669"/>
    <property type="project" value="UniProtKB-KW"/>
</dbReference>
<dbReference type="SUPFAM" id="SSF56672">
    <property type="entry name" value="DNA/RNA polymerases"/>
    <property type="match status" value="1"/>
</dbReference>
<evidence type="ECO:0000256" key="16">
    <source>
        <dbReference type="ARBA" id="ARBA00022918"/>
    </source>
</evidence>
<organism evidence="25 26">
    <name type="scientific">Puccinia coronata f. sp. avenae</name>
    <dbReference type="NCBI Taxonomy" id="200324"/>
    <lineage>
        <taxon>Eukaryota</taxon>
        <taxon>Fungi</taxon>
        <taxon>Dikarya</taxon>
        <taxon>Basidiomycota</taxon>
        <taxon>Pucciniomycotina</taxon>
        <taxon>Pucciniomycetes</taxon>
        <taxon>Pucciniales</taxon>
        <taxon>Pucciniaceae</taxon>
        <taxon>Puccinia</taxon>
    </lineage>
</organism>
<evidence type="ECO:0000313" key="25">
    <source>
        <dbReference type="EMBL" id="PLW52006.1"/>
    </source>
</evidence>
<feature type="region of interest" description="Disordered" evidence="23">
    <location>
        <begin position="194"/>
        <end position="243"/>
    </location>
</feature>
<evidence type="ECO:0000313" key="26">
    <source>
        <dbReference type="Proteomes" id="UP000235392"/>
    </source>
</evidence>
<dbReference type="GO" id="GO:0032196">
    <property type="term" value="P:transposition"/>
    <property type="evidence" value="ECO:0007669"/>
    <property type="project" value="UniProtKB-KW"/>
</dbReference>
<keyword evidence="11" id="KW-0378">Hydrolase</keyword>
<comment type="catalytic activity">
    <reaction evidence="22">
        <text>DNA(n) + a 2'-deoxyribonucleoside 5'-triphosphate = DNA(n+1) + diphosphate</text>
        <dbReference type="Rhea" id="RHEA:22508"/>
        <dbReference type="Rhea" id="RHEA-COMP:17339"/>
        <dbReference type="Rhea" id="RHEA-COMP:17340"/>
        <dbReference type="ChEBI" id="CHEBI:33019"/>
        <dbReference type="ChEBI" id="CHEBI:61560"/>
        <dbReference type="ChEBI" id="CHEBI:173112"/>
        <dbReference type="EC" id="2.7.7.7"/>
    </reaction>
</comment>
<keyword evidence="6" id="KW-0540">Nuclease</keyword>
<dbReference type="Proteomes" id="UP000235392">
    <property type="component" value="Unassembled WGS sequence"/>
</dbReference>
<evidence type="ECO:0000256" key="12">
    <source>
        <dbReference type="ARBA" id="ARBA00022840"/>
    </source>
</evidence>
<dbReference type="Gene3D" id="3.30.420.10">
    <property type="entry name" value="Ribonuclease H-like superfamily/Ribonuclease H"/>
    <property type="match status" value="1"/>
</dbReference>
<dbReference type="GO" id="GO:0004190">
    <property type="term" value="F:aspartic-type endopeptidase activity"/>
    <property type="evidence" value="ECO:0007669"/>
    <property type="project" value="UniProtKB-KW"/>
</dbReference>
<sequence length="1363" mass="153746">MADNKGALSKVNIPRLDEKNYLHWSMRIKAHLRHKGLLKYILEFPVPLSGAAADAVAKKHAETVDILMNFMSETAFESVITPDNEDSPYGIWTQIVSRYASTSSNNKGRVWLKFMRYKYRGNLSEFITEMHKMLIEIALVKLGVPDNILCFSILSKLSEDLWNVVDNIIMNEVIIESPNATLTKLQELVHLEESRKKKTHQSTTTIKTEDQSDTASALMHESKKGKRRAKKDGPICENGKHNPAVTSHTSDMCWEIHPDQRKQFMLRFNRASGEKPTAQLVEADDGHESKASLLLTEAKSKPIVLDTGATHHLVNNPDVFRPTSESSMKISTGGHSNFLNATAIGTATLTNHKGEKFLLDNALLVPTLNRSLISIPRLFKSLFVVKKLDNNKVEIEVDGGYKLLGSVKNNLLKIHSSHFDAIQPDSSCYQSSPVAPNWHVRLGHPNHKYLKHLKLEERSEECSICKECKLKALPFSSKFKTVTEVLEAVHMDLVGPFPVQSTAGSLYFLTLIDQYSGFKTVKFLRHKSEAFDRFVEFKTSAKKDTKKSIRLLVSNGGGEFVNEKFKEFCTAEGISHHVTPAYTPQNNGMAERANQAILTKARCLLVQSKLPKMFWSDAINTATQLSNLTPSNTRRMKVPYETWTGRKANLEALRPFGCRTYSLIPKEKREFKLDPTAKKGIMVGYENDFSTYRVYKIEEKRIFRGRNIKFEEETFPGLTGIREENPNQDIFEVSNHLPPSNDQPSLPADTAPSPEHSTVNISSPPSAPKAPQDISSQISTDNILSVNRRGNSIIVYLTEITENVANDTPKTYIQAINSPNSSFWKKAIEKEISNMYDHDVWAIVRKSGDQSRINCTWVFKVKKDQLNIPIKYKARLCAKGFQQTKGTDYGETFAPTGKIVSLRMLIVFALKNNLKFHQIDIKSAFLNAPLQEELYLNPPQGVDVPADHVLKLNKAMYGLKQAPNAWHRTLSEWLFQIGFRRCKAEPCVFWRKGTFLYLHVDDLAIFSKNPEEFKAEVRSRFQIKDLGESSLLLGMNVIQADDSVTLTQRHYIDTQLERFNCQDLFPASTPMKPKGHLLAATSQEKIDHIESGNNFRALVGALNYLSTTTRPDITFAVSSLSQYLNAPGINHWEAGIQVLRYLKGTRDVGLKLSKNPVAQDSLVGYADADWASCPESRRSVSGNLILLNGNVISWKSKKQPTLSLSSTEAEYKSIGNITKEIMWIKTLLKKIFNIKLKEPTPIFEDNQGAIALANNESNHSNFKTKHMSLRHHFIRCEIKIKSIVLNMGVCQISDLSRAPDWSALSLRYPRPRAFLHLLPPSAESDFLISSQNQQLWNPASRFDSPSSLPRFIRLPSRSSAAID</sequence>
<name>A0A2N5VPW3_9BASI</name>
<dbReference type="InterPro" id="IPR057670">
    <property type="entry name" value="SH3_retrovirus"/>
</dbReference>
<accession>A0A2N5VPW3</accession>
<evidence type="ECO:0000256" key="7">
    <source>
        <dbReference type="ARBA" id="ARBA00022723"/>
    </source>
</evidence>